<keyword evidence="2" id="KW-0472">Membrane</keyword>
<feature type="region of interest" description="Disordered" evidence="1">
    <location>
        <begin position="169"/>
        <end position="226"/>
    </location>
</feature>
<dbReference type="InterPro" id="IPR019051">
    <property type="entry name" value="Trp_biosyn_TM_oprn/chp"/>
</dbReference>
<evidence type="ECO:0000313" key="3">
    <source>
        <dbReference type="EMBL" id="BBZ33828.1"/>
    </source>
</evidence>
<reference evidence="3" key="1">
    <citation type="journal article" date="2019" name="Emerg. Microbes Infect.">
        <title>Comprehensive subspecies identification of 175 nontuberculous mycobacteria species based on 7547 genomic profiles.</title>
        <authorList>
            <person name="Matsumoto Y."/>
            <person name="Kinjo T."/>
            <person name="Motooka D."/>
            <person name="Nabeya D."/>
            <person name="Jung N."/>
            <person name="Uechi K."/>
            <person name="Horii T."/>
            <person name="Iida T."/>
            <person name="Fujita J."/>
            <person name="Nakamura S."/>
        </authorList>
    </citation>
    <scope>NUCLEOTIDE SEQUENCE [LARGE SCALE GENOMIC DNA]</scope>
    <source>
        <strain evidence="3">JCM 13671</strain>
    </source>
</reference>
<dbReference type="EMBL" id="AP022612">
    <property type="protein sequence ID" value="BBZ33828.1"/>
    <property type="molecule type" value="Genomic_DNA"/>
</dbReference>
<evidence type="ECO:0000256" key="2">
    <source>
        <dbReference type="SAM" id="Phobius"/>
    </source>
</evidence>
<feature type="transmembrane region" description="Helical" evidence="2">
    <location>
        <begin position="12"/>
        <end position="37"/>
    </location>
</feature>
<evidence type="ECO:0000313" key="4">
    <source>
        <dbReference type="Proteomes" id="UP000466931"/>
    </source>
</evidence>
<name>A0A7I7XWZ6_9MYCO</name>
<protein>
    <submittedName>
        <fullName evidence="3">Membrane protein</fullName>
    </submittedName>
</protein>
<dbReference type="NCBIfam" id="TIGR02234">
    <property type="entry name" value="trp_oprn_chp"/>
    <property type="match status" value="1"/>
</dbReference>
<dbReference type="RefSeq" id="WP_085151163.1">
    <property type="nucleotide sequence ID" value="NZ_AP022612.1"/>
</dbReference>
<dbReference type="AlphaFoldDB" id="A0A7I7XWZ6"/>
<dbReference type="Pfam" id="PF09534">
    <property type="entry name" value="Trp_oprn_chp"/>
    <property type="match status" value="1"/>
</dbReference>
<dbReference type="Proteomes" id="UP000466931">
    <property type="component" value="Chromosome"/>
</dbReference>
<feature type="transmembrane region" description="Helical" evidence="2">
    <location>
        <begin position="57"/>
        <end position="78"/>
    </location>
</feature>
<reference evidence="3" key="2">
    <citation type="submission" date="2020-02" db="EMBL/GenBank/DDBJ databases">
        <authorList>
            <person name="Matsumoto Y."/>
            <person name="Motooka D."/>
            <person name="Nakamura S."/>
        </authorList>
    </citation>
    <scope>NUCLEOTIDE SEQUENCE</scope>
    <source>
        <strain evidence="3">JCM 13671</strain>
    </source>
</reference>
<proteinExistence type="predicted"/>
<feature type="transmembrane region" description="Helical" evidence="2">
    <location>
        <begin position="85"/>
        <end position="107"/>
    </location>
</feature>
<keyword evidence="2" id="KW-0812">Transmembrane</keyword>
<evidence type="ECO:0000256" key="1">
    <source>
        <dbReference type="SAM" id="MobiDB-lite"/>
    </source>
</evidence>
<feature type="compositionally biased region" description="Basic and acidic residues" evidence="1">
    <location>
        <begin position="205"/>
        <end position="226"/>
    </location>
</feature>
<dbReference type="OrthoDB" id="4372702at2"/>
<keyword evidence="4" id="KW-1185">Reference proteome</keyword>
<accession>A0A7I7XWZ6</accession>
<sequence>MADTPERGSVRGLRIGQLLLVVAALLLWGAARLTWVVLHSSDGLGQPKTVELAGSTWSTALLPVALLLGAAVVATLAVRGWPLRAVALLLAVVSAGLAYLAVSQWVVPDVDERAAQLAQIPFADQVLTEREYAGAVCTLVAAICTLVAAVLLIRSATAGRRTTSRYAAPGARRSAVQTESAQAETEGDAASESGLSERMIWDALDEGHDPTVRETDDKPDPPAEGR</sequence>
<gene>
    <name evidence="3" type="ORF">MCNF_24330</name>
</gene>
<keyword evidence="2" id="KW-1133">Transmembrane helix</keyword>
<organism evidence="3 4">
    <name type="scientific">Mycolicibacterium confluentis</name>
    <dbReference type="NCBI Taxonomy" id="28047"/>
    <lineage>
        <taxon>Bacteria</taxon>
        <taxon>Bacillati</taxon>
        <taxon>Actinomycetota</taxon>
        <taxon>Actinomycetes</taxon>
        <taxon>Mycobacteriales</taxon>
        <taxon>Mycobacteriaceae</taxon>
        <taxon>Mycolicibacterium</taxon>
    </lineage>
</organism>
<dbReference type="InterPro" id="IPR011746">
    <property type="entry name" value="Trp_synth-assoc_CHP"/>
</dbReference>
<feature type="transmembrane region" description="Helical" evidence="2">
    <location>
        <begin position="132"/>
        <end position="153"/>
    </location>
</feature>